<evidence type="ECO:0000313" key="6">
    <source>
        <dbReference type="Proteomes" id="UP000663444"/>
    </source>
</evidence>
<evidence type="ECO:0000256" key="1">
    <source>
        <dbReference type="ARBA" id="ARBA00009477"/>
    </source>
</evidence>
<dbReference type="KEGG" id="ares:IWH25_08710"/>
<dbReference type="GO" id="GO:0015562">
    <property type="term" value="F:efflux transmembrane transporter activity"/>
    <property type="evidence" value="ECO:0007669"/>
    <property type="project" value="TreeGrafter"/>
</dbReference>
<comment type="similarity">
    <text evidence="1">Belongs to the membrane fusion protein (MFP) (TC 8.A.1) family.</text>
</comment>
<protein>
    <submittedName>
        <fullName evidence="5">Efflux RND transporter periplasmic adaptor subunit</fullName>
    </submittedName>
</protein>
<keyword evidence="2" id="KW-0732">Signal</keyword>
<feature type="chain" id="PRO_5036764855" evidence="2">
    <location>
        <begin position="23"/>
        <end position="329"/>
    </location>
</feature>
<evidence type="ECO:0000259" key="4">
    <source>
        <dbReference type="Pfam" id="PF25973"/>
    </source>
</evidence>
<feature type="domain" description="CusB-like beta-barrel" evidence="3">
    <location>
        <begin position="184"/>
        <end position="256"/>
    </location>
</feature>
<accession>A0A974SS29</accession>
<keyword evidence="6" id="KW-1185">Reference proteome</keyword>
<feature type="domain" description="CzcB-like barrel-sandwich hybrid" evidence="4">
    <location>
        <begin position="51"/>
        <end position="168"/>
    </location>
</feature>
<evidence type="ECO:0000256" key="2">
    <source>
        <dbReference type="SAM" id="SignalP"/>
    </source>
</evidence>
<name>A0A974SS29_9RHOO</name>
<dbReference type="Gene3D" id="2.40.30.170">
    <property type="match status" value="1"/>
</dbReference>
<dbReference type="Proteomes" id="UP000663444">
    <property type="component" value="Chromosome"/>
</dbReference>
<evidence type="ECO:0000259" key="3">
    <source>
        <dbReference type="Pfam" id="PF25954"/>
    </source>
</evidence>
<feature type="signal peptide" evidence="2">
    <location>
        <begin position="1"/>
        <end position="22"/>
    </location>
</feature>
<dbReference type="RefSeq" id="WP_203388915.1">
    <property type="nucleotide sequence ID" value="NZ_CP064781.1"/>
</dbReference>
<dbReference type="PANTHER" id="PTHR30469">
    <property type="entry name" value="MULTIDRUG RESISTANCE PROTEIN MDTA"/>
    <property type="match status" value="1"/>
</dbReference>
<organism evidence="5 6">
    <name type="scientific">Azospira restricta</name>
    <dbReference type="NCBI Taxonomy" id="404405"/>
    <lineage>
        <taxon>Bacteria</taxon>
        <taxon>Pseudomonadati</taxon>
        <taxon>Pseudomonadota</taxon>
        <taxon>Betaproteobacteria</taxon>
        <taxon>Rhodocyclales</taxon>
        <taxon>Rhodocyclaceae</taxon>
        <taxon>Azospira</taxon>
    </lineage>
</organism>
<dbReference type="Pfam" id="PF25954">
    <property type="entry name" value="Beta-barrel_RND_2"/>
    <property type="match status" value="1"/>
</dbReference>
<dbReference type="PANTHER" id="PTHR30469:SF18">
    <property type="entry name" value="RESISTANCE-NODULATION-CELL DIVISION (RND) EFFLUX MEMBRANE FUSION PROTEIN-RELATED"/>
    <property type="match status" value="1"/>
</dbReference>
<gene>
    <name evidence="5" type="ORF">IWH25_08710</name>
</gene>
<dbReference type="InterPro" id="IPR006143">
    <property type="entry name" value="RND_pump_MFP"/>
</dbReference>
<dbReference type="Pfam" id="PF25973">
    <property type="entry name" value="BSH_CzcB"/>
    <property type="match status" value="1"/>
</dbReference>
<reference evidence="5" key="1">
    <citation type="submission" date="2020-11" db="EMBL/GenBank/DDBJ databases">
        <title>Azospira restricta DSM 18626 genome sequence.</title>
        <authorList>
            <person name="Moe W.M."/>
        </authorList>
    </citation>
    <scope>NUCLEOTIDE SEQUENCE</scope>
    <source>
        <strain evidence="5">DSM 18626</strain>
    </source>
</reference>
<sequence length="329" mass="34135">MKRHLLLLLALLPSLLPAPAAADEPLATAVVRPRSVAAGLAAEGVVEALSQATVAAQVAGRIVDMRADAGQQVRKGEVLLRIDAREAAEAAAAARSQLAVAQAQFERSRQLRQQNFISQAGFDKARADYDAARAAAAQAGVGLGHATVTAPIAGVVARRHAEAGEMAALGRPLLTLYDPSGLRVVASIPQQRLREARAATRARIEFPELGRVVEAASVQLLPAADAATHVTPVRLNLPPNIDGLIPGMAARVTFVTGEAEKLLVPVAALVRRGEVTAVYVAGEKGPVLRQVRLGEPAAPGEVEVLAGLAAGERIVLDPARAAIALRAGR</sequence>
<dbReference type="SUPFAM" id="SSF111369">
    <property type="entry name" value="HlyD-like secretion proteins"/>
    <property type="match status" value="1"/>
</dbReference>
<dbReference type="GO" id="GO:1990281">
    <property type="term" value="C:efflux pump complex"/>
    <property type="evidence" value="ECO:0007669"/>
    <property type="project" value="TreeGrafter"/>
</dbReference>
<dbReference type="AlphaFoldDB" id="A0A974SS29"/>
<dbReference type="Gene3D" id="2.40.420.20">
    <property type="match status" value="1"/>
</dbReference>
<dbReference type="Gene3D" id="2.40.50.100">
    <property type="match status" value="1"/>
</dbReference>
<dbReference type="InterPro" id="IPR058792">
    <property type="entry name" value="Beta-barrel_RND_2"/>
</dbReference>
<dbReference type="InterPro" id="IPR058647">
    <property type="entry name" value="BSH_CzcB-like"/>
</dbReference>
<dbReference type="Gene3D" id="1.10.287.470">
    <property type="entry name" value="Helix hairpin bin"/>
    <property type="match status" value="1"/>
</dbReference>
<evidence type="ECO:0000313" key="5">
    <source>
        <dbReference type="EMBL" id="QRJ65384.1"/>
    </source>
</evidence>
<proteinExistence type="inferred from homology"/>
<dbReference type="NCBIfam" id="TIGR01730">
    <property type="entry name" value="RND_mfp"/>
    <property type="match status" value="1"/>
</dbReference>
<dbReference type="EMBL" id="CP064781">
    <property type="protein sequence ID" value="QRJ65384.1"/>
    <property type="molecule type" value="Genomic_DNA"/>
</dbReference>